<dbReference type="Pfam" id="PF12627">
    <property type="entry name" value="PolyA_pol_RNAbd"/>
    <property type="match status" value="1"/>
</dbReference>
<dbReference type="Proteomes" id="UP000218887">
    <property type="component" value="Unassembled WGS sequence"/>
</dbReference>
<feature type="binding site" evidence="11">
    <location>
        <position position="164"/>
    </location>
    <ligand>
        <name>CTP</name>
        <dbReference type="ChEBI" id="CHEBI:37563"/>
    </ligand>
</feature>
<evidence type="ECO:0000256" key="4">
    <source>
        <dbReference type="ARBA" id="ARBA00022695"/>
    </source>
</evidence>
<keyword evidence="3 11" id="KW-0819">tRNA processing</keyword>
<gene>
    <name evidence="11" type="primary">cca</name>
    <name evidence="15" type="ORF">CIL05_11465</name>
</gene>
<dbReference type="PANTHER" id="PTHR46173:SF1">
    <property type="entry name" value="CCA TRNA NUCLEOTIDYLTRANSFERASE 1, MITOCHONDRIAL"/>
    <property type="match status" value="1"/>
</dbReference>
<dbReference type="SUPFAM" id="SSF81301">
    <property type="entry name" value="Nucleotidyltransferase"/>
    <property type="match status" value="1"/>
</dbReference>
<evidence type="ECO:0000313" key="16">
    <source>
        <dbReference type="Proteomes" id="UP000218887"/>
    </source>
</evidence>
<dbReference type="GO" id="GO:0042245">
    <property type="term" value="P:RNA repair"/>
    <property type="evidence" value="ECO:0007669"/>
    <property type="project" value="UniProtKB-KW"/>
</dbReference>
<feature type="binding site" evidence="11">
    <location>
        <position position="155"/>
    </location>
    <ligand>
        <name>ATP</name>
        <dbReference type="ChEBI" id="CHEBI:30616"/>
    </ligand>
</feature>
<feature type="binding site" evidence="11">
    <location>
        <position position="112"/>
    </location>
    <ligand>
        <name>ATP</name>
        <dbReference type="ChEBI" id="CHEBI:30616"/>
    </ligand>
</feature>
<name>A0A2A2ICW9_9BACI</name>
<dbReference type="Pfam" id="PF01743">
    <property type="entry name" value="PolyA_pol"/>
    <property type="match status" value="1"/>
</dbReference>
<evidence type="ECO:0000256" key="3">
    <source>
        <dbReference type="ARBA" id="ARBA00022694"/>
    </source>
</evidence>
<feature type="binding site" evidence="11">
    <location>
        <position position="28"/>
    </location>
    <ligand>
        <name>ATP</name>
        <dbReference type="ChEBI" id="CHEBI:30616"/>
    </ligand>
</feature>
<comment type="catalytic activity">
    <reaction evidence="11">
        <text>a tRNA precursor + 2 CTP + ATP = a tRNA with a 3' CCA end + 3 diphosphate</text>
        <dbReference type="Rhea" id="RHEA:14433"/>
        <dbReference type="Rhea" id="RHEA-COMP:10465"/>
        <dbReference type="Rhea" id="RHEA-COMP:10468"/>
        <dbReference type="ChEBI" id="CHEBI:30616"/>
        <dbReference type="ChEBI" id="CHEBI:33019"/>
        <dbReference type="ChEBI" id="CHEBI:37563"/>
        <dbReference type="ChEBI" id="CHEBI:74896"/>
        <dbReference type="ChEBI" id="CHEBI:83071"/>
        <dbReference type="EC" id="2.7.7.72"/>
    </reaction>
</comment>
<dbReference type="NCBIfam" id="NF009814">
    <property type="entry name" value="PRK13299.1"/>
    <property type="match status" value="1"/>
</dbReference>
<evidence type="ECO:0000256" key="5">
    <source>
        <dbReference type="ARBA" id="ARBA00022723"/>
    </source>
</evidence>
<keyword evidence="10 11" id="KW-0694">RNA-binding</keyword>
<dbReference type="InterPro" id="IPR002646">
    <property type="entry name" value="PolA_pol_head_dom"/>
</dbReference>
<comment type="miscellaneous">
    <text evidence="11">A single active site specifically recognizes both ATP and CTP and is responsible for their addition.</text>
</comment>
<dbReference type="InterPro" id="IPR032828">
    <property type="entry name" value="PolyA_RNA-bd"/>
</dbReference>
<evidence type="ECO:0000259" key="13">
    <source>
        <dbReference type="Pfam" id="PF12627"/>
    </source>
</evidence>
<evidence type="ECO:0000256" key="1">
    <source>
        <dbReference type="ARBA" id="ARBA00001946"/>
    </source>
</evidence>
<dbReference type="GO" id="GO:0000049">
    <property type="term" value="F:tRNA binding"/>
    <property type="evidence" value="ECO:0007669"/>
    <property type="project" value="UniProtKB-UniRule"/>
</dbReference>
<feature type="binding site" evidence="11">
    <location>
        <position position="41"/>
    </location>
    <ligand>
        <name>Mg(2+)</name>
        <dbReference type="ChEBI" id="CHEBI:18420"/>
    </ligand>
</feature>
<feature type="binding site" evidence="11">
    <location>
        <position position="155"/>
    </location>
    <ligand>
        <name>CTP</name>
        <dbReference type="ChEBI" id="CHEBI:37563"/>
    </ligand>
</feature>
<dbReference type="Pfam" id="PF13735">
    <property type="entry name" value="tRNA_NucTran2_2"/>
    <property type="match status" value="1"/>
</dbReference>
<feature type="binding site" evidence="11">
    <location>
        <position position="112"/>
    </location>
    <ligand>
        <name>CTP</name>
        <dbReference type="ChEBI" id="CHEBI:37563"/>
    </ligand>
</feature>
<feature type="binding site" evidence="11">
    <location>
        <position position="28"/>
    </location>
    <ligand>
        <name>CTP</name>
        <dbReference type="ChEBI" id="CHEBI:37563"/>
    </ligand>
</feature>
<evidence type="ECO:0000256" key="10">
    <source>
        <dbReference type="ARBA" id="ARBA00022884"/>
    </source>
</evidence>
<evidence type="ECO:0000256" key="11">
    <source>
        <dbReference type="HAMAP-Rule" id="MF_01263"/>
    </source>
</evidence>
<keyword evidence="6 11" id="KW-0547">Nucleotide-binding</keyword>
<dbReference type="GO" id="GO:0001680">
    <property type="term" value="P:tRNA 3'-terminal CCA addition"/>
    <property type="evidence" value="ECO:0007669"/>
    <property type="project" value="UniProtKB-UniRule"/>
</dbReference>
<evidence type="ECO:0000256" key="8">
    <source>
        <dbReference type="ARBA" id="ARBA00022840"/>
    </source>
</evidence>
<reference evidence="15 16" key="1">
    <citation type="submission" date="2017-08" db="EMBL/GenBank/DDBJ databases">
        <title>Virgibacillus indicus sp. nov. and Virgibacillus profoundi sp. nov, two moderately halophilic bacteria isolated from marine sediment by using the Microfluidic Streak Plate.</title>
        <authorList>
            <person name="Xu B."/>
            <person name="Hu B."/>
            <person name="Wang J."/>
            <person name="Zhu Y."/>
            <person name="Huang L."/>
            <person name="Du W."/>
            <person name="Huang Y."/>
        </authorList>
    </citation>
    <scope>NUCLEOTIDE SEQUENCE [LARGE SCALE GENOMIC DNA]</scope>
    <source>
        <strain evidence="15 16">IO3-P3-H5</strain>
    </source>
</reference>
<feature type="domain" description="tRNA nucleotidyltransferase/poly(A) polymerase RNA and SrmB- binding" evidence="13">
    <location>
        <begin position="170"/>
        <end position="228"/>
    </location>
</feature>
<dbReference type="SUPFAM" id="SSF81891">
    <property type="entry name" value="Poly A polymerase C-terminal region-like"/>
    <property type="match status" value="1"/>
</dbReference>
<feature type="binding site" evidence="11">
    <location>
        <position position="161"/>
    </location>
    <ligand>
        <name>CTP</name>
        <dbReference type="ChEBI" id="CHEBI:37563"/>
    </ligand>
</feature>
<feature type="binding site" evidence="11">
    <location>
        <position position="158"/>
    </location>
    <ligand>
        <name>ATP</name>
        <dbReference type="ChEBI" id="CHEBI:30616"/>
    </ligand>
</feature>
<dbReference type="InterPro" id="IPR023068">
    <property type="entry name" value="CCA-adding_enz_firmicutes"/>
</dbReference>
<dbReference type="InterPro" id="IPR043519">
    <property type="entry name" value="NT_sf"/>
</dbReference>
<evidence type="ECO:0000313" key="15">
    <source>
        <dbReference type="EMBL" id="PAV29477.1"/>
    </source>
</evidence>
<dbReference type="EC" id="2.7.7.72" evidence="11"/>
<keyword evidence="4 11" id="KW-0548">Nucleotidyltransferase</keyword>
<comment type="subunit">
    <text evidence="11">Homodimer.</text>
</comment>
<feature type="domain" description="Poly A polymerase head" evidence="12">
    <location>
        <begin position="23"/>
        <end position="143"/>
    </location>
</feature>
<dbReference type="Gene3D" id="1.20.58.560">
    <property type="match status" value="1"/>
</dbReference>
<feature type="binding site" evidence="11">
    <location>
        <position position="43"/>
    </location>
    <ligand>
        <name>Mg(2+)</name>
        <dbReference type="ChEBI" id="CHEBI:18420"/>
    </ligand>
</feature>
<evidence type="ECO:0000256" key="6">
    <source>
        <dbReference type="ARBA" id="ARBA00022741"/>
    </source>
</evidence>
<feature type="binding site" evidence="11">
    <location>
        <position position="164"/>
    </location>
    <ligand>
        <name>ATP</name>
        <dbReference type="ChEBI" id="CHEBI:30616"/>
    </ligand>
</feature>
<comment type="function">
    <text evidence="11">Catalyzes the addition and repair of the essential 3'-terminal CCA sequence in tRNAs without using a nucleic acid template. Adds these three nucleotides in the order of C, C, and A to the tRNA nucleotide-73, using CTP and ATP as substrates and producing inorganic pyrophosphate. tRNA 3'-terminal CCA addition is required both for tRNA processing and repair. Also involved in tRNA surveillance by mediating tandem CCA addition to generate a CCACCA at the 3' terminus of unstable tRNAs. While stable tRNAs receive only 3'-terminal CCA, unstable tRNAs are marked with CCACCA and rapidly degraded.</text>
</comment>
<keyword evidence="8 11" id="KW-0067">ATP-binding</keyword>
<feature type="binding site" evidence="11">
    <location>
        <position position="161"/>
    </location>
    <ligand>
        <name>ATP</name>
        <dbReference type="ChEBI" id="CHEBI:30616"/>
    </ligand>
</feature>
<keyword evidence="7 11" id="KW-0692">RNA repair</keyword>
<feature type="binding site" evidence="11">
    <location>
        <position position="31"/>
    </location>
    <ligand>
        <name>ATP</name>
        <dbReference type="ChEBI" id="CHEBI:30616"/>
    </ligand>
</feature>
<dbReference type="CDD" id="cd05398">
    <property type="entry name" value="NT_ClassII-CCAase"/>
    <property type="match status" value="1"/>
</dbReference>
<dbReference type="HAMAP" id="MF_01263">
    <property type="entry name" value="CCA_bact_type3"/>
    <property type="match status" value="1"/>
</dbReference>
<sequence>MLTDPFIKAKKILEKIECHNHKAYFVGGCVRDFLLKRSIEDVDIATSAAPHIIKQLFDKVIPVGIEHGTVIVRYKHESYEVTTFRIDGIYTDKRHPDRVEFIDKIDKDLERRDFTINALAMDKNGVIIDLFNGREDLQNKTIRTVGNGYDRFTEDPLRIIRALRFSSQLGFMIDQETVSHMKKVKQDINNLAIERITNEFTKLFKGQYLGNGIEYLQQTEVHKQLPIIRDYPTIINRLPSPLRPLHSFGEVIALFHHIEPNVSLETWVKQWKCSNKIKQEAIQLVEALDHFNQEGLSKWGVYRLSSLYYEGFVRLVELINPTKLIHLDEVEQIDQSLPIKSKKELALNGNDLIALFPDRRKGSWLQKTINKLEYEVVLGNVNNTKKELKEWIKWNPPEIN</sequence>
<keyword evidence="5 11" id="KW-0479">Metal-binding</keyword>
<dbReference type="InterPro" id="IPR032810">
    <property type="entry name" value="CCA-adding_enz_C"/>
</dbReference>
<dbReference type="InterPro" id="IPR050264">
    <property type="entry name" value="Bact_CCA-adding_enz_type3_sf"/>
</dbReference>
<dbReference type="GO" id="GO:0160016">
    <property type="term" value="F:CCACCA tRNA nucleotidyltransferase activity"/>
    <property type="evidence" value="ECO:0007669"/>
    <property type="project" value="RHEA"/>
</dbReference>
<comment type="similarity">
    <text evidence="11">Belongs to the tRNA nucleotidyltransferase/poly(A) polymerase family. Bacterial CCA-adding enzyme type 3 subfamily.</text>
</comment>
<keyword evidence="9 11" id="KW-0460">Magnesium</keyword>
<organism evidence="15 16">
    <name type="scientific">Virgibacillus profundi</name>
    <dbReference type="NCBI Taxonomy" id="2024555"/>
    <lineage>
        <taxon>Bacteria</taxon>
        <taxon>Bacillati</taxon>
        <taxon>Bacillota</taxon>
        <taxon>Bacilli</taxon>
        <taxon>Bacillales</taxon>
        <taxon>Bacillaceae</taxon>
        <taxon>Virgibacillus</taxon>
    </lineage>
</organism>
<proteinExistence type="inferred from homology"/>
<dbReference type="AlphaFoldDB" id="A0A2A2ICW9"/>
<feature type="domain" description="CCA-adding enzyme C-terminal" evidence="14">
    <location>
        <begin position="253"/>
        <end position="392"/>
    </location>
</feature>
<dbReference type="OrthoDB" id="9805698at2"/>
<dbReference type="Gene3D" id="1.10.246.80">
    <property type="match status" value="1"/>
</dbReference>
<keyword evidence="2 11" id="KW-0808">Transferase</keyword>
<evidence type="ECO:0000259" key="12">
    <source>
        <dbReference type="Pfam" id="PF01743"/>
    </source>
</evidence>
<dbReference type="EMBL" id="NPOA01000007">
    <property type="protein sequence ID" value="PAV29477.1"/>
    <property type="molecule type" value="Genomic_DNA"/>
</dbReference>
<evidence type="ECO:0000259" key="14">
    <source>
        <dbReference type="Pfam" id="PF13735"/>
    </source>
</evidence>
<evidence type="ECO:0000256" key="2">
    <source>
        <dbReference type="ARBA" id="ARBA00022679"/>
    </source>
</evidence>
<dbReference type="GO" id="GO:0005524">
    <property type="term" value="F:ATP binding"/>
    <property type="evidence" value="ECO:0007669"/>
    <property type="project" value="UniProtKB-UniRule"/>
</dbReference>
<feature type="binding site" evidence="11">
    <location>
        <position position="158"/>
    </location>
    <ligand>
        <name>CTP</name>
        <dbReference type="ChEBI" id="CHEBI:37563"/>
    </ligand>
</feature>
<evidence type="ECO:0000256" key="9">
    <source>
        <dbReference type="ARBA" id="ARBA00022842"/>
    </source>
</evidence>
<evidence type="ECO:0000256" key="7">
    <source>
        <dbReference type="ARBA" id="ARBA00022800"/>
    </source>
</evidence>
<dbReference type="GO" id="GO:0004810">
    <property type="term" value="F:CCA tRNA nucleotidyltransferase activity"/>
    <property type="evidence" value="ECO:0007669"/>
    <property type="project" value="UniProtKB-UniRule"/>
</dbReference>
<comment type="cofactor">
    <cofactor evidence="1 11">
        <name>Mg(2+)</name>
        <dbReference type="ChEBI" id="CHEBI:18420"/>
    </cofactor>
</comment>
<comment type="caution">
    <text evidence="15">The sequence shown here is derived from an EMBL/GenBank/DDBJ whole genome shotgun (WGS) entry which is preliminary data.</text>
</comment>
<feature type="binding site" evidence="11">
    <location>
        <position position="31"/>
    </location>
    <ligand>
        <name>CTP</name>
        <dbReference type="ChEBI" id="CHEBI:37563"/>
    </ligand>
</feature>
<dbReference type="PANTHER" id="PTHR46173">
    <property type="entry name" value="CCA TRNA NUCLEOTIDYLTRANSFERASE 1, MITOCHONDRIAL"/>
    <property type="match status" value="1"/>
</dbReference>
<accession>A0A2A2ICW9</accession>
<keyword evidence="16" id="KW-1185">Reference proteome</keyword>
<dbReference type="GO" id="GO:0000287">
    <property type="term" value="F:magnesium ion binding"/>
    <property type="evidence" value="ECO:0007669"/>
    <property type="project" value="UniProtKB-UniRule"/>
</dbReference>
<protein>
    <recommendedName>
        <fullName evidence="11">CCA-adding enzyme</fullName>
        <ecNumber evidence="11">2.7.7.72</ecNumber>
    </recommendedName>
    <alternativeName>
        <fullName evidence="11">CCA tRNA nucleotidyltransferase</fullName>
    </alternativeName>
    <alternativeName>
        <fullName evidence="11">tRNA CCA-pyrophosphorylase</fullName>
    </alternativeName>
    <alternativeName>
        <fullName evidence="11">tRNA adenylyl-/cytidylyl- transferase</fullName>
    </alternativeName>
    <alternativeName>
        <fullName evidence="11">tRNA nucleotidyltransferase</fullName>
    </alternativeName>
    <alternativeName>
        <fullName evidence="11">tRNA-NT</fullName>
    </alternativeName>
</protein>
<dbReference type="Gene3D" id="1.10.3090.10">
    <property type="entry name" value="cca-adding enzyme, domain 2"/>
    <property type="match status" value="1"/>
</dbReference>
<dbReference type="Gene3D" id="3.30.460.10">
    <property type="entry name" value="Beta Polymerase, domain 2"/>
    <property type="match status" value="1"/>
</dbReference>
<comment type="catalytic activity">
    <reaction evidence="11">
        <text>a tRNA with a 3' CCA end + 2 CTP + ATP = a tRNA with a 3' CCACCA end + 3 diphosphate</text>
        <dbReference type="Rhea" id="RHEA:76235"/>
        <dbReference type="Rhea" id="RHEA-COMP:10468"/>
        <dbReference type="Rhea" id="RHEA-COMP:18655"/>
        <dbReference type="ChEBI" id="CHEBI:30616"/>
        <dbReference type="ChEBI" id="CHEBI:33019"/>
        <dbReference type="ChEBI" id="CHEBI:37563"/>
        <dbReference type="ChEBI" id="CHEBI:83071"/>
        <dbReference type="ChEBI" id="CHEBI:195187"/>
    </reaction>
</comment>